<dbReference type="GO" id="GO:0005509">
    <property type="term" value="F:calcium ion binding"/>
    <property type="evidence" value="ECO:0007669"/>
    <property type="project" value="InterPro"/>
</dbReference>
<dbReference type="PROSITE" id="PS00018">
    <property type="entry name" value="EF_HAND_1"/>
    <property type="match status" value="1"/>
</dbReference>
<feature type="region of interest" description="Disordered" evidence="2">
    <location>
        <begin position="67"/>
        <end position="87"/>
    </location>
</feature>
<proteinExistence type="predicted"/>
<organism evidence="4 5">
    <name type="scientific">Microthlaspi erraticum</name>
    <dbReference type="NCBI Taxonomy" id="1685480"/>
    <lineage>
        <taxon>Eukaryota</taxon>
        <taxon>Viridiplantae</taxon>
        <taxon>Streptophyta</taxon>
        <taxon>Embryophyta</taxon>
        <taxon>Tracheophyta</taxon>
        <taxon>Spermatophyta</taxon>
        <taxon>Magnoliopsida</taxon>
        <taxon>eudicotyledons</taxon>
        <taxon>Gunneridae</taxon>
        <taxon>Pentapetalae</taxon>
        <taxon>rosids</taxon>
        <taxon>malvids</taxon>
        <taxon>Brassicales</taxon>
        <taxon>Brassicaceae</taxon>
        <taxon>Coluteocarpeae</taxon>
        <taxon>Microthlaspi</taxon>
    </lineage>
</organism>
<accession>A0A6D2HHV6</accession>
<reference evidence="4" key="1">
    <citation type="submission" date="2020-01" db="EMBL/GenBank/DDBJ databases">
        <authorList>
            <person name="Mishra B."/>
        </authorList>
    </citation>
    <scope>NUCLEOTIDE SEQUENCE [LARGE SCALE GENOMIC DNA]</scope>
</reference>
<dbReference type="Gene3D" id="1.10.238.10">
    <property type="entry name" value="EF-hand"/>
    <property type="match status" value="2"/>
</dbReference>
<feature type="domain" description="EF-hand" evidence="3">
    <location>
        <begin position="1"/>
        <end position="27"/>
    </location>
</feature>
<dbReference type="InterPro" id="IPR011992">
    <property type="entry name" value="EF-hand-dom_pair"/>
</dbReference>
<evidence type="ECO:0000313" key="4">
    <source>
        <dbReference type="EMBL" id="CAA7015260.1"/>
    </source>
</evidence>
<keyword evidence="5" id="KW-1185">Reference proteome</keyword>
<dbReference type="AlphaFoldDB" id="A0A6D2HHV6"/>
<name>A0A6D2HHV6_9BRAS</name>
<evidence type="ECO:0000256" key="2">
    <source>
        <dbReference type="SAM" id="MobiDB-lite"/>
    </source>
</evidence>
<evidence type="ECO:0000259" key="3">
    <source>
        <dbReference type="PROSITE" id="PS50222"/>
    </source>
</evidence>
<dbReference type="OrthoDB" id="40902at2759"/>
<gene>
    <name evidence="4" type="ORF">MERR_LOCUS2495</name>
</gene>
<sequence>MQAADVDNSGTIDYKEFIAATLHLNKIEREDHLFAAFTYFDKDRSCWCLSQSRCLRCLSQPAKSFTSDEERPVHHRSPPLIKSPSFCKQNSKSHPKCYASYLSVAILTHAEL</sequence>
<dbReference type="EMBL" id="CACVBM020000155">
    <property type="protein sequence ID" value="CAA7015260.1"/>
    <property type="molecule type" value="Genomic_DNA"/>
</dbReference>
<dbReference type="SUPFAM" id="SSF47473">
    <property type="entry name" value="EF-hand"/>
    <property type="match status" value="1"/>
</dbReference>
<dbReference type="Proteomes" id="UP000467841">
    <property type="component" value="Unassembled WGS sequence"/>
</dbReference>
<protein>
    <recommendedName>
        <fullName evidence="3">EF-hand domain-containing protein</fullName>
    </recommendedName>
</protein>
<dbReference type="PROSITE" id="PS50222">
    <property type="entry name" value="EF_HAND_2"/>
    <property type="match status" value="1"/>
</dbReference>
<evidence type="ECO:0000313" key="5">
    <source>
        <dbReference type="Proteomes" id="UP000467841"/>
    </source>
</evidence>
<dbReference type="InterPro" id="IPR018247">
    <property type="entry name" value="EF_Hand_1_Ca_BS"/>
</dbReference>
<comment type="caution">
    <text evidence="4">The sequence shown here is derived from an EMBL/GenBank/DDBJ whole genome shotgun (WGS) entry which is preliminary data.</text>
</comment>
<dbReference type="InterPro" id="IPR002048">
    <property type="entry name" value="EF_hand_dom"/>
</dbReference>
<evidence type="ECO:0000256" key="1">
    <source>
        <dbReference type="ARBA" id="ARBA00022837"/>
    </source>
</evidence>
<keyword evidence="1" id="KW-0106">Calcium</keyword>